<sequence length="151" mass="16297">MRRITLFDAVIMVGGLTLLLLGAYLAGPALAAARGDGTQGTFTAVRAECFEHHPGKQLCTWLGDFRSDDGKVLRKGMTLYDSEQDLLTVGRTVHAFDTGRPDRVYGEGGSREWVTVVILIVLGAGLVARPLLFRRRSRGTARQPVPSGDAA</sequence>
<keyword evidence="1" id="KW-1133">Transmembrane helix</keyword>
<feature type="transmembrane region" description="Helical" evidence="1">
    <location>
        <begin position="113"/>
        <end position="132"/>
    </location>
</feature>
<evidence type="ECO:0000313" key="3">
    <source>
        <dbReference type="Proteomes" id="UP001603978"/>
    </source>
</evidence>
<keyword evidence="3" id="KW-1185">Reference proteome</keyword>
<keyword evidence="1" id="KW-0812">Transmembrane</keyword>
<accession>A0ABW7AT78</accession>
<gene>
    <name evidence="2" type="ORF">ACFLIM_40170</name>
</gene>
<dbReference type="EMBL" id="JBICRM010000036">
    <property type="protein sequence ID" value="MFG1709425.1"/>
    <property type="molecule type" value="Genomic_DNA"/>
</dbReference>
<evidence type="ECO:0000256" key="1">
    <source>
        <dbReference type="SAM" id="Phobius"/>
    </source>
</evidence>
<evidence type="ECO:0008006" key="4">
    <source>
        <dbReference type="Google" id="ProtNLM"/>
    </source>
</evidence>
<reference evidence="2 3" key="1">
    <citation type="submission" date="2024-10" db="EMBL/GenBank/DDBJ databases">
        <authorList>
            <person name="Topkara A.R."/>
            <person name="Saygin H."/>
        </authorList>
    </citation>
    <scope>NUCLEOTIDE SEQUENCE [LARGE SCALE GENOMIC DNA]</scope>
    <source>
        <strain evidence="2 3">M3C6</strain>
    </source>
</reference>
<dbReference type="RefSeq" id="WP_393174182.1">
    <property type="nucleotide sequence ID" value="NZ_JBICRM010000036.1"/>
</dbReference>
<evidence type="ECO:0000313" key="2">
    <source>
        <dbReference type="EMBL" id="MFG1709425.1"/>
    </source>
</evidence>
<protein>
    <recommendedName>
        <fullName evidence="4">MYXO-CTERM domain-containing protein</fullName>
    </recommendedName>
</protein>
<comment type="caution">
    <text evidence="2">The sequence shown here is derived from an EMBL/GenBank/DDBJ whole genome shotgun (WGS) entry which is preliminary data.</text>
</comment>
<keyword evidence="1" id="KW-0472">Membrane</keyword>
<organism evidence="2 3">
    <name type="scientific">Nonomuraea marmarensis</name>
    <dbReference type="NCBI Taxonomy" id="3351344"/>
    <lineage>
        <taxon>Bacteria</taxon>
        <taxon>Bacillati</taxon>
        <taxon>Actinomycetota</taxon>
        <taxon>Actinomycetes</taxon>
        <taxon>Streptosporangiales</taxon>
        <taxon>Streptosporangiaceae</taxon>
        <taxon>Nonomuraea</taxon>
    </lineage>
</organism>
<proteinExistence type="predicted"/>
<name>A0ABW7AT78_9ACTN</name>
<dbReference type="Proteomes" id="UP001603978">
    <property type="component" value="Unassembled WGS sequence"/>
</dbReference>